<evidence type="ECO:0000313" key="3">
    <source>
        <dbReference type="Proteomes" id="UP000702544"/>
    </source>
</evidence>
<gene>
    <name evidence="2" type="ORF">GWO12_08320</name>
</gene>
<dbReference type="EMBL" id="JAACAK010000063">
    <property type="protein sequence ID" value="NIR75100.1"/>
    <property type="molecule type" value="Genomic_DNA"/>
</dbReference>
<reference evidence="2 3" key="1">
    <citation type="submission" date="2020-01" db="EMBL/GenBank/DDBJ databases">
        <title>Genomes assembled from Gulf of Kutch pelagic sediment metagenomes.</title>
        <authorList>
            <person name="Chandrashekar M."/>
            <person name="Mahajan M.S."/>
            <person name="Dave K.J."/>
            <person name="Vatsa P."/>
            <person name="Nathani N.M."/>
        </authorList>
    </citation>
    <scope>NUCLEOTIDE SEQUENCE [LARGE SCALE GENOMIC DNA]</scope>
    <source>
        <strain evidence="2">KS3-K002</strain>
    </source>
</reference>
<organism evidence="2 3">
    <name type="scientific">Candidatus Kutchimonas denitrificans</name>
    <dbReference type="NCBI Taxonomy" id="3056748"/>
    <lineage>
        <taxon>Bacteria</taxon>
        <taxon>Pseudomonadati</taxon>
        <taxon>Gemmatimonadota</taxon>
        <taxon>Gemmatimonadia</taxon>
        <taxon>Candidatus Palauibacterales</taxon>
        <taxon>Candidatus Palauibacteraceae</taxon>
        <taxon>Candidatus Kutchimonas</taxon>
    </lineage>
</organism>
<dbReference type="Pfam" id="PF13174">
    <property type="entry name" value="TPR_6"/>
    <property type="match status" value="1"/>
</dbReference>
<dbReference type="Proteomes" id="UP000702544">
    <property type="component" value="Unassembled WGS sequence"/>
</dbReference>
<accession>A0AAE4ZCF2</accession>
<feature type="transmembrane region" description="Helical" evidence="1">
    <location>
        <begin position="62"/>
        <end position="86"/>
    </location>
</feature>
<dbReference type="AlphaFoldDB" id="A0AAE4ZCF2"/>
<keyword evidence="1" id="KW-0472">Membrane</keyword>
<evidence type="ECO:0000256" key="1">
    <source>
        <dbReference type="SAM" id="Phobius"/>
    </source>
</evidence>
<dbReference type="InterPro" id="IPR011990">
    <property type="entry name" value="TPR-like_helical_dom_sf"/>
</dbReference>
<comment type="caution">
    <text evidence="2">The sequence shown here is derived from an EMBL/GenBank/DDBJ whole genome shotgun (WGS) entry which is preliminary data.</text>
</comment>
<evidence type="ECO:0000313" key="2">
    <source>
        <dbReference type="EMBL" id="NIR75100.1"/>
    </source>
</evidence>
<name>A0AAE4ZCF2_9BACT</name>
<dbReference type="InterPro" id="IPR019734">
    <property type="entry name" value="TPR_rpt"/>
</dbReference>
<protein>
    <submittedName>
        <fullName evidence="2">Tetratricopeptide repeat protein</fullName>
    </submittedName>
</protein>
<dbReference type="SUPFAM" id="SSF48452">
    <property type="entry name" value="TPR-like"/>
    <property type="match status" value="1"/>
</dbReference>
<keyword evidence="1" id="KW-1133">Transmembrane helix</keyword>
<sequence length="236" mass="26139">MEEPKKKYASEIERRRRPLKDVDAEDRAQFIRAAVWLAPVSLVFFMFVTAAATDIWGMGPGMALLVGLILGLAGPWLAYGLVYRYVIGGTANLLGKLYYSSEATPQPPTSWRAQALSVRGSHAEALQALQEEVAQYPDDPGPCLKAAAFCWQELDEPEAAIAFYERARKLPGIAAETDQYITIRLADIYESLGRRGPAMRELRRLLDRHPDSHYSAGARTRLAGLKWAASESEPDG</sequence>
<feature type="transmembrane region" description="Helical" evidence="1">
    <location>
        <begin position="34"/>
        <end position="56"/>
    </location>
</feature>
<keyword evidence="1" id="KW-0812">Transmembrane</keyword>
<dbReference type="Gene3D" id="1.25.40.10">
    <property type="entry name" value="Tetratricopeptide repeat domain"/>
    <property type="match status" value="1"/>
</dbReference>
<proteinExistence type="predicted"/>